<sequence length="148" mass="16957">MEIERKFLVKKTPENLESYPCKKIAQGYLNTNPVVRIRRSNDEYYLTYKGKGMMVREEYNLPLNKESFEHMVTKIDGLLIEKSRYLIPLKDGLTAELDVFEGSLAPLLLVEVEFDSVEAAEAFTAPDWFGEDVTNSGKYHNSNLSKLA</sequence>
<keyword evidence="4" id="KW-1185">Reference proteome</keyword>
<dbReference type="SUPFAM" id="SSF55154">
    <property type="entry name" value="CYTH-like phosphatases"/>
    <property type="match status" value="1"/>
</dbReference>
<dbReference type="PIRSF" id="PIRSF016487">
    <property type="entry name" value="CYTH_UCP016487"/>
    <property type="match status" value="1"/>
</dbReference>
<dbReference type="Gene3D" id="2.40.320.10">
    <property type="entry name" value="Hypothetical Protein Pfu-838710-001"/>
    <property type="match status" value="1"/>
</dbReference>
<dbReference type="PANTHER" id="PTHR40114">
    <property type="entry name" value="SLR0698 PROTEIN"/>
    <property type="match status" value="1"/>
</dbReference>
<dbReference type="InterPro" id="IPR012042">
    <property type="entry name" value="NeuTTM/CthTTM-like"/>
</dbReference>
<dbReference type="PANTHER" id="PTHR40114:SF1">
    <property type="entry name" value="SLR0698 PROTEIN"/>
    <property type="match status" value="1"/>
</dbReference>
<evidence type="ECO:0000259" key="2">
    <source>
        <dbReference type="PROSITE" id="PS51707"/>
    </source>
</evidence>
<feature type="domain" description="CYTH" evidence="2">
    <location>
        <begin position="1"/>
        <end position="146"/>
    </location>
</feature>
<evidence type="ECO:0000313" key="4">
    <source>
        <dbReference type="Proteomes" id="UP000474024"/>
    </source>
</evidence>
<accession>A0A6L5YQQ3</accession>
<proteinExistence type="predicted"/>
<dbReference type="EMBL" id="VUNI01000004">
    <property type="protein sequence ID" value="MST74206.1"/>
    <property type="molecule type" value="Genomic_DNA"/>
</dbReference>
<protein>
    <submittedName>
        <fullName evidence="3">CYTH domain-containing protein</fullName>
    </submittedName>
</protein>
<evidence type="ECO:0000313" key="3">
    <source>
        <dbReference type="EMBL" id="MST74206.1"/>
    </source>
</evidence>
<feature type="active site" description="Proton acceptor" evidence="1">
    <location>
        <position position="28"/>
    </location>
</feature>
<evidence type="ECO:0000256" key="1">
    <source>
        <dbReference type="PIRSR" id="PIRSR016487-1"/>
    </source>
</evidence>
<name>A0A6L5YQQ3_9FIRM</name>
<reference evidence="3 4" key="1">
    <citation type="submission" date="2019-08" db="EMBL/GenBank/DDBJ databases">
        <title>In-depth cultivation of the pig gut microbiome towards novel bacterial diversity and tailored functional studies.</title>
        <authorList>
            <person name="Wylensek D."/>
            <person name="Hitch T.C.A."/>
            <person name="Clavel T."/>
        </authorList>
    </citation>
    <scope>NUCLEOTIDE SEQUENCE [LARGE SCALE GENOMIC DNA]</scope>
    <source>
        <strain evidence="3 4">MUC/MUC-530-WT-4D</strain>
    </source>
</reference>
<dbReference type="PROSITE" id="PS51707">
    <property type="entry name" value="CYTH"/>
    <property type="match status" value="1"/>
</dbReference>
<comment type="caution">
    <text evidence="3">The sequence shown here is derived from an EMBL/GenBank/DDBJ whole genome shotgun (WGS) entry which is preliminary data.</text>
</comment>
<dbReference type="SMART" id="SM01118">
    <property type="entry name" value="CYTH"/>
    <property type="match status" value="1"/>
</dbReference>
<dbReference type="CDD" id="cd07761">
    <property type="entry name" value="CYTH-like_CthTTM-like"/>
    <property type="match status" value="1"/>
</dbReference>
<dbReference type="Proteomes" id="UP000474024">
    <property type="component" value="Unassembled WGS sequence"/>
</dbReference>
<dbReference type="AlphaFoldDB" id="A0A6L5YQQ3"/>
<dbReference type="Pfam" id="PF01928">
    <property type="entry name" value="CYTH"/>
    <property type="match status" value="1"/>
</dbReference>
<organism evidence="3 4">
    <name type="scientific">Roseburia porci</name>
    <dbReference type="NCBI Taxonomy" id="2605790"/>
    <lineage>
        <taxon>Bacteria</taxon>
        <taxon>Bacillati</taxon>
        <taxon>Bacillota</taxon>
        <taxon>Clostridia</taxon>
        <taxon>Lachnospirales</taxon>
        <taxon>Lachnospiraceae</taxon>
        <taxon>Roseburia</taxon>
    </lineage>
</organism>
<dbReference type="RefSeq" id="WP_328596852.1">
    <property type="nucleotide sequence ID" value="NZ_VUNI01000004.1"/>
</dbReference>
<gene>
    <name evidence="3" type="ORF">FYJ75_04030</name>
</gene>
<dbReference type="InterPro" id="IPR023577">
    <property type="entry name" value="CYTH_domain"/>
</dbReference>
<dbReference type="InterPro" id="IPR033469">
    <property type="entry name" value="CYTH-like_dom_sf"/>
</dbReference>